<gene>
    <name evidence="1" type="ORF">LKD48_02940</name>
</gene>
<dbReference type="EMBL" id="JAJEQN010000005">
    <property type="protein sequence ID" value="MCC2220606.1"/>
    <property type="molecule type" value="Genomic_DNA"/>
</dbReference>
<sequence>MRKISERGLFGVLVMIISMLAVQMSAFASNTYENSTQIKAQLQLDAEDEAVLNQYFQNRAENFYGNTVVDGWMKEEQQQRIAALSQWMESCGFKVEKATVAFTVNSVLAKDENETVVLGSEWNTLTYKFDSENESRDMMFETMHVLHISEITHEITSDCYSEYTGYQYGSQEELSYVQIGENNGELGKGAFPIEGLLWGMEAPQLSGMNISTLTLQDLYNIYGNDMEVTLHFSEDGLWCLEGKYELGETDVVTEIQNEGWYGEGQSVEIPDYTAWYFEIIQEVSYQDKAFSEVNCAEVREYPDGTGQLILTLEKIPAENIETE</sequence>
<organism evidence="1 2">
    <name type="scientific">Anthropogastromicrobium aceti</name>
    <dbReference type="NCBI Taxonomy" id="2981768"/>
    <lineage>
        <taxon>Bacteria</taxon>
        <taxon>Bacillati</taxon>
        <taxon>Bacillota</taxon>
        <taxon>Clostridia</taxon>
        <taxon>Lachnospirales</taxon>
        <taxon>Lachnospiraceae</taxon>
        <taxon>Anthropogastromicrobium</taxon>
    </lineage>
</organism>
<evidence type="ECO:0000313" key="1">
    <source>
        <dbReference type="EMBL" id="MCC2220606.1"/>
    </source>
</evidence>
<name>A0AAE3E2E5_9FIRM</name>
<dbReference type="Proteomes" id="UP001198200">
    <property type="component" value="Unassembled WGS sequence"/>
</dbReference>
<evidence type="ECO:0000313" key="2">
    <source>
        <dbReference type="Proteomes" id="UP001198200"/>
    </source>
</evidence>
<comment type="caution">
    <text evidence="1">The sequence shown here is derived from an EMBL/GenBank/DDBJ whole genome shotgun (WGS) entry which is preliminary data.</text>
</comment>
<reference evidence="1 2" key="1">
    <citation type="submission" date="2021-10" db="EMBL/GenBank/DDBJ databases">
        <title>Anaerobic single-cell dispensing facilitates the cultivation of human gut bacteria.</title>
        <authorList>
            <person name="Afrizal A."/>
        </authorList>
    </citation>
    <scope>NUCLEOTIDE SEQUENCE [LARGE SCALE GENOMIC DNA]</scope>
    <source>
        <strain evidence="1 2">CLA-AA-H224</strain>
    </source>
</reference>
<dbReference type="RefSeq" id="WP_308731142.1">
    <property type="nucleotide sequence ID" value="NZ_JAJEQN010000005.1"/>
</dbReference>
<protein>
    <submittedName>
        <fullName evidence="1">Uncharacterized protein</fullName>
    </submittedName>
</protein>
<accession>A0AAE3E2E5</accession>
<proteinExistence type="predicted"/>
<dbReference type="AlphaFoldDB" id="A0AAE3E2E5"/>
<keyword evidence="2" id="KW-1185">Reference proteome</keyword>